<dbReference type="RefSeq" id="XP_026677489.1">
    <property type="nucleotide sequence ID" value="XM_026821688.1"/>
</dbReference>
<dbReference type="PANTHER" id="PTHR19302">
    <property type="entry name" value="GAMMA TUBULIN COMPLEX PROTEIN"/>
    <property type="match status" value="1"/>
</dbReference>
<dbReference type="KEGG" id="dci:108252064"/>
<dbReference type="PANTHER" id="PTHR19302:SF13">
    <property type="entry name" value="GAMMA-TUBULIN COMPLEX COMPONENT 2"/>
    <property type="match status" value="1"/>
</dbReference>
<dbReference type="InterPro" id="IPR040457">
    <property type="entry name" value="GCP_C"/>
</dbReference>
<reference evidence="9" key="1">
    <citation type="submission" date="2025-08" db="UniProtKB">
        <authorList>
            <consortium name="RefSeq"/>
        </authorList>
    </citation>
    <scope>IDENTIFICATION</scope>
</reference>
<evidence type="ECO:0000259" key="7">
    <source>
        <dbReference type="Pfam" id="PF17681"/>
    </source>
</evidence>
<accession>A0A3Q0IMH5</accession>
<dbReference type="GO" id="GO:0043015">
    <property type="term" value="F:gamma-tubulin binding"/>
    <property type="evidence" value="ECO:0007669"/>
    <property type="project" value="InterPro"/>
</dbReference>
<dbReference type="GO" id="GO:0000930">
    <property type="term" value="C:gamma-tubulin complex"/>
    <property type="evidence" value="ECO:0007669"/>
    <property type="project" value="TreeGrafter"/>
</dbReference>
<dbReference type="PaxDb" id="121845-A0A3Q0IMH5"/>
<gene>
    <name evidence="9" type="primary">LOC108252064</name>
</gene>
<proteinExistence type="inferred from homology"/>
<evidence type="ECO:0000256" key="5">
    <source>
        <dbReference type="ARBA" id="ARBA00023212"/>
    </source>
</evidence>
<dbReference type="Gene3D" id="1.20.120.1900">
    <property type="entry name" value="Gamma-tubulin complex, C-terminal domain"/>
    <property type="match status" value="3"/>
</dbReference>
<feature type="domain" description="Gamma tubulin complex component protein N-terminal" evidence="7">
    <location>
        <begin position="175"/>
        <end position="312"/>
    </location>
</feature>
<keyword evidence="4" id="KW-0493">Microtubule</keyword>
<dbReference type="InterPro" id="IPR041470">
    <property type="entry name" value="GCP_N"/>
</dbReference>
<dbReference type="Proteomes" id="UP000079169">
    <property type="component" value="Unplaced"/>
</dbReference>
<evidence type="ECO:0000256" key="2">
    <source>
        <dbReference type="ARBA" id="ARBA00010337"/>
    </source>
</evidence>
<evidence type="ECO:0000256" key="4">
    <source>
        <dbReference type="ARBA" id="ARBA00022701"/>
    </source>
</evidence>
<evidence type="ECO:0000256" key="3">
    <source>
        <dbReference type="ARBA" id="ARBA00022490"/>
    </source>
</evidence>
<comment type="similarity">
    <text evidence="2">Belongs to the TUBGCP family.</text>
</comment>
<evidence type="ECO:0000256" key="1">
    <source>
        <dbReference type="ARBA" id="ARBA00004245"/>
    </source>
</evidence>
<dbReference type="Pfam" id="PF04130">
    <property type="entry name" value="GCP_C_terminal"/>
    <property type="match status" value="2"/>
</dbReference>
<dbReference type="GO" id="GO:0005874">
    <property type="term" value="C:microtubule"/>
    <property type="evidence" value="ECO:0007669"/>
    <property type="project" value="UniProtKB-KW"/>
</dbReference>
<dbReference type="AlphaFoldDB" id="A0A3Q0IMH5"/>
<dbReference type="GO" id="GO:0051321">
    <property type="term" value="P:meiotic cell cycle"/>
    <property type="evidence" value="ECO:0007669"/>
    <property type="project" value="TreeGrafter"/>
</dbReference>
<protein>
    <submittedName>
        <fullName evidence="9">Gamma-tubulin complex component 2-like</fullName>
    </submittedName>
</protein>
<sequence length="1159" mass="134141">MATITWGLSIFNEKAIKINDKEYQLLAERSENHSAFLKKYEELAAKKIDVLEPYTQLLSYLNTKKKVGTVLNKRMLRMSTLGNTTQLSTNSTNMSSPDQDVVFEVKSRLNKCMNDIDRKKALDCSLIERKNLIPEFTRWKDVRPLMSCDYPFENADNYCLPLGGVPSSSQEYELIEDLLCVLKGFQGKFIMAQPLTSPHGERMFHISTEIESSLSAYVRLILPIATYKSHIERFIEERRLFKWGRINQALCAAFDGYITDYWTFLCELESEHRKCQLNLSKLWVLVQTSLFSMELLASVATTISKAEARDLALRLSSGGKADPYKENIRMDLMSHQLNFQIFTILTISTVAENDYKKPDLNKSLTGLEAFSLGLSVEWPLSLIFNQKIIGCYQMLFRHLLLCKHVERQLCKCCLDISSCVSMWRDNCANYKKPDLNKSLTGLEAFSLDYKKPDLNKSLTGLEAFSLGLSVEWPLSLIFNQKIIGCYQMLFRHLLLCKHVERQLCKFIEFVSCADVYAMSEEHEDELRIAILGSIVKYSVAFVVLLIQIDFVFGNVVEEISETLVMINIDYWIHLGHVFDPLCDEFMIVDNMSIEKLENDVLDGKYSEDYWVQRYIIQNESNVPSFLEHVKDKILRTGKYLNVIRKCKASVQSKCLLDKQKQRAAEMKYMESTDSTLIRMIDEAYHFASSSLLTLLMQDYDLVNRISHYQRSYVWLSSCSESPVEVSDSEVMFAPSDPVYSASVQSKCLLDKQKQRAAEMKYMESTDSALIRMIDEAYHFASSSLLTLLMQDYDLVNRIRLDVLECSFLVLDTDVKSTFLSLLGYTVTSWSGIISGNRFTLLENILERVKCTLWHVSGVKQQAAFILLNNCRNVGSPIAMIEQDDSNEEYEEYKQEMTSDGMFDEWDRGRLKLSCQHDDRLEDGLAKIKEFVIIFTIILEQSVEAKRERKDEDRVPIIFTIILEQSVEAKRERKDEDRVPVIFTIILEQSVEAKRERKDEDRVPSEKLEEIPGHCLEHLDVGGDIERNCASMYVEWPLSLIFNQKIIGCYQMLFRHLLLCKHVERQLCNVWLCHKSVKTESKSARESYLKSFALRQQMLFCIQNLEYYMMEEVIESNYTHFIKSLNEVRFLLLTYRGGASAHSQRRLLTLALDHPSQKKY</sequence>
<dbReference type="Pfam" id="PF17681">
    <property type="entry name" value="GCP_N_terminal"/>
    <property type="match status" value="2"/>
</dbReference>
<evidence type="ECO:0000313" key="8">
    <source>
        <dbReference type="Proteomes" id="UP000079169"/>
    </source>
</evidence>
<keyword evidence="5" id="KW-0206">Cytoskeleton</keyword>
<dbReference type="InterPro" id="IPR007259">
    <property type="entry name" value="GCP"/>
</dbReference>
<organism evidence="8 9">
    <name type="scientific">Diaphorina citri</name>
    <name type="common">Asian citrus psyllid</name>
    <dbReference type="NCBI Taxonomy" id="121845"/>
    <lineage>
        <taxon>Eukaryota</taxon>
        <taxon>Metazoa</taxon>
        <taxon>Ecdysozoa</taxon>
        <taxon>Arthropoda</taxon>
        <taxon>Hexapoda</taxon>
        <taxon>Insecta</taxon>
        <taxon>Pterygota</taxon>
        <taxon>Neoptera</taxon>
        <taxon>Paraneoptera</taxon>
        <taxon>Hemiptera</taxon>
        <taxon>Sternorrhyncha</taxon>
        <taxon>Psylloidea</taxon>
        <taxon>Psyllidae</taxon>
        <taxon>Diaphorininae</taxon>
        <taxon>Diaphorina</taxon>
    </lineage>
</organism>
<dbReference type="GO" id="GO:0000922">
    <property type="term" value="C:spindle pole"/>
    <property type="evidence" value="ECO:0007669"/>
    <property type="project" value="InterPro"/>
</dbReference>
<dbReference type="GO" id="GO:0051225">
    <property type="term" value="P:spindle assembly"/>
    <property type="evidence" value="ECO:0007669"/>
    <property type="project" value="TreeGrafter"/>
</dbReference>
<dbReference type="GO" id="GO:0007020">
    <property type="term" value="P:microtubule nucleation"/>
    <property type="evidence" value="ECO:0007669"/>
    <property type="project" value="InterPro"/>
</dbReference>
<name>A0A3Q0IMH5_DIACI</name>
<dbReference type="GO" id="GO:0031122">
    <property type="term" value="P:cytoplasmic microtubule organization"/>
    <property type="evidence" value="ECO:0007669"/>
    <property type="project" value="TreeGrafter"/>
</dbReference>
<dbReference type="GO" id="GO:0051011">
    <property type="term" value="F:microtubule minus-end binding"/>
    <property type="evidence" value="ECO:0007669"/>
    <property type="project" value="TreeGrafter"/>
</dbReference>
<dbReference type="InterPro" id="IPR042241">
    <property type="entry name" value="GCP_C_sf"/>
</dbReference>
<feature type="domain" description="Gamma tubulin complex component C-terminal" evidence="6">
    <location>
        <begin position="1030"/>
        <end position="1126"/>
    </location>
</feature>
<comment type="subcellular location">
    <subcellularLocation>
        <location evidence="1">Cytoplasm</location>
        <location evidence="1">Cytoskeleton</location>
    </subcellularLocation>
</comment>
<dbReference type="GO" id="GO:0000278">
    <property type="term" value="P:mitotic cell cycle"/>
    <property type="evidence" value="ECO:0007669"/>
    <property type="project" value="TreeGrafter"/>
</dbReference>
<evidence type="ECO:0000313" key="9">
    <source>
        <dbReference type="RefSeq" id="XP_026677489.1"/>
    </source>
</evidence>
<evidence type="ECO:0000259" key="6">
    <source>
        <dbReference type="Pfam" id="PF04130"/>
    </source>
</evidence>
<dbReference type="GeneID" id="108252064"/>
<feature type="domain" description="Gamma tubulin complex component protein N-terminal" evidence="7">
    <location>
        <begin position="565"/>
        <end position="697"/>
    </location>
</feature>
<keyword evidence="3" id="KW-0963">Cytoplasm</keyword>
<dbReference type="STRING" id="121845.A0A3Q0IMH5"/>
<feature type="domain" description="Gamma tubulin complex component C-terminal" evidence="6">
    <location>
        <begin position="455"/>
        <end position="506"/>
    </location>
</feature>
<keyword evidence="8" id="KW-1185">Reference proteome</keyword>